<name>A0ABN9V2V1_9DINO</name>
<comment type="caution">
    <text evidence="2">The sequence shown here is derived from an EMBL/GenBank/DDBJ whole genome shotgun (WGS) entry which is preliminary data.</text>
</comment>
<organism evidence="2 3">
    <name type="scientific">Prorocentrum cordatum</name>
    <dbReference type="NCBI Taxonomy" id="2364126"/>
    <lineage>
        <taxon>Eukaryota</taxon>
        <taxon>Sar</taxon>
        <taxon>Alveolata</taxon>
        <taxon>Dinophyceae</taxon>
        <taxon>Prorocentrales</taxon>
        <taxon>Prorocentraceae</taxon>
        <taxon>Prorocentrum</taxon>
    </lineage>
</organism>
<evidence type="ECO:0008006" key="4">
    <source>
        <dbReference type="Google" id="ProtNLM"/>
    </source>
</evidence>
<feature type="transmembrane region" description="Helical" evidence="1">
    <location>
        <begin position="30"/>
        <end position="54"/>
    </location>
</feature>
<dbReference type="Proteomes" id="UP001189429">
    <property type="component" value="Unassembled WGS sequence"/>
</dbReference>
<evidence type="ECO:0000313" key="2">
    <source>
        <dbReference type="EMBL" id="CAK0866175.1"/>
    </source>
</evidence>
<dbReference type="EMBL" id="CAUYUJ010016514">
    <property type="protein sequence ID" value="CAK0866175.1"/>
    <property type="molecule type" value="Genomic_DNA"/>
</dbReference>
<proteinExistence type="predicted"/>
<keyword evidence="1" id="KW-0812">Transmembrane</keyword>
<evidence type="ECO:0000256" key="1">
    <source>
        <dbReference type="SAM" id="Phobius"/>
    </source>
</evidence>
<keyword evidence="1" id="KW-1133">Transmembrane helix</keyword>
<feature type="transmembrane region" description="Helical" evidence="1">
    <location>
        <begin position="74"/>
        <end position="95"/>
    </location>
</feature>
<keyword evidence="3" id="KW-1185">Reference proteome</keyword>
<reference evidence="2" key="1">
    <citation type="submission" date="2023-10" db="EMBL/GenBank/DDBJ databases">
        <authorList>
            <person name="Chen Y."/>
            <person name="Shah S."/>
            <person name="Dougan E. K."/>
            <person name="Thang M."/>
            <person name="Chan C."/>
        </authorList>
    </citation>
    <scope>NUCLEOTIDE SEQUENCE [LARGE SCALE GENOMIC DNA]</scope>
</reference>
<keyword evidence="1" id="KW-0472">Membrane</keyword>
<accession>A0ABN9V2V1</accession>
<sequence length="182" mass="21277">MLQYQRKLRCMRVRDTHASMIMSRATKRSYYHYMFDIIAHVVLLLDMCQGFWTFSWKYLDEMEFNAKFPKVDTGQWKALEVMSYVSFFFLVHQVYFRANPCIFGRSFADVLDGVAVTFMFGTHFAWAGEVPSFNTAPSHMAVFLRGSFALWRIARIYAASQVLRMGDASFKLRVEHDLVNNG</sequence>
<gene>
    <name evidence="2" type="ORF">PCOR1329_LOCUS53433</name>
</gene>
<evidence type="ECO:0000313" key="3">
    <source>
        <dbReference type="Proteomes" id="UP001189429"/>
    </source>
</evidence>
<protein>
    <recommendedName>
        <fullName evidence="4">Ion transport domain-containing protein</fullName>
    </recommendedName>
</protein>